<organism evidence="1 2">
    <name type="scientific">Desulfoluna butyratoxydans</name>
    <dbReference type="NCBI Taxonomy" id="231438"/>
    <lineage>
        <taxon>Bacteria</taxon>
        <taxon>Pseudomonadati</taxon>
        <taxon>Thermodesulfobacteriota</taxon>
        <taxon>Desulfobacteria</taxon>
        <taxon>Desulfobacterales</taxon>
        <taxon>Desulfolunaceae</taxon>
        <taxon>Desulfoluna</taxon>
    </lineage>
</organism>
<reference evidence="1 2" key="1">
    <citation type="submission" date="2019-03" db="EMBL/GenBank/DDBJ databases">
        <authorList>
            <person name="Nijsse B."/>
        </authorList>
    </citation>
    <scope>NUCLEOTIDE SEQUENCE [LARGE SCALE GENOMIC DNA]</scope>
    <source>
        <strain evidence="1">Desulfoluna butyratoxydans MSL71</strain>
    </source>
</reference>
<evidence type="ECO:0000313" key="1">
    <source>
        <dbReference type="EMBL" id="VFQ46911.1"/>
    </source>
</evidence>
<name>A0A4U8YSM3_9BACT</name>
<dbReference type="EMBL" id="CAADHO010000012">
    <property type="protein sequence ID" value="VFQ46911.1"/>
    <property type="molecule type" value="Genomic_DNA"/>
</dbReference>
<keyword evidence="2" id="KW-1185">Reference proteome</keyword>
<protein>
    <submittedName>
        <fullName evidence="1">Bacteriophage lambda gpz minor tail</fullName>
    </submittedName>
</protein>
<dbReference type="Pfam" id="PF06763">
    <property type="entry name" value="Minor_tail_Z"/>
    <property type="match status" value="1"/>
</dbReference>
<dbReference type="AlphaFoldDB" id="A0A4U8YSM3"/>
<dbReference type="Proteomes" id="UP000507962">
    <property type="component" value="Unassembled WGS sequence"/>
</dbReference>
<evidence type="ECO:0000313" key="2">
    <source>
        <dbReference type="Proteomes" id="UP000507962"/>
    </source>
</evidence>
<proteinExistence type="predicted"/>
<dbReference type="RefSeq" id="WP_180145663.1">
    <property type="nucleotide sequence ID" value="NZ_CAADHO010000012.1"/>
</dbReference>
<accession>A0A4U8YSM3</accession>
<gene>
    <name evidence="1" type="ORF">MSL71_45930</name>
</gene>
<dbReference type="InterPro" id="IPR010633">
    <property type="entry name" value="Phage_lambda_GpZ"/>
</dbReference>
<sequence>MSVLKISVEDADTEKLELFLQSYGNKAKSAVCKSLNRAANGVKTDAAKEARTVYNVKATAVKKTCKLFKATHSNLDASAVFTGEGIPLYAFAPKSSKPNVYVKAGITVKVKAARKKVRGGFVARMPSGHVGVFKRTGKFGRRKIEELEKFRELKSTSIPQMLNNPKVKSALQVKAAQRFTKNLDHEMDYLMSKGGK</sequence>